<evidence type="ECO:0000313" key="2">
    <source>
        <dbReference type="EMBL" id="RDX41967.1"/>
    </source>
</evidence>
<gene>
    <name evidence="2" type="ORF">OH76DRAFT_154334</name>
</gene>
<keyword evidence="3" id="KW-1185">Reference proteome</keyword>
<sequence length="87" mass="9754">MGCFRRSRPQTVPSGGEHLSSSGKTSEDHLSLRRRKVSSKGTGGARLSQERESDFATYMCCIGHDTRSKSLHRRTGLTYLRCQSTYN</sequence>
<evidence type="ECO:0000313" key="3">
    <source>
        <dbReference type="Proteomes" id="UP000256964"/>
    </source>
</evidence>
<dbReference type="Proteomes" id="UP000256964">
    <property type="component" value="Unassembled WGS sequence"/>
</dbReference>
<dbReference type="EMBL" id="KZ857497">
    <property type="protein sequence ID" value="RDX41967.1"/>
    <property type="molecule type" value="Genomic_DNA"/>
</dbReference>
<feature type="compositionally biased region" description="Polar residues" evidence="1">
    <location>
        <begin position="9"/>
        <end position="24"/>
    </location>
</feature>
<organism evidence="2 3">
    <name type="scientific">Lentinus brumalis</name>
    <dbReference type="NCBI Taxonomy" id="2498619"/>
    <lineage>
        <taxon>Eukaryota</taxon>
        <taxon>Fungi</taxon>
        <taxon>Dikarya</taxon>
        <taxon>Basidiomycota</taxon>
        <taxon>Agaricomycotina</taxon>
        <taxon>Agaricomycetes</taxon>
        <taxon>Polyporales</taxon>
        <taxon>Polyporaceae</taxon>
        <taxon>Lentinus</taxon>
    </lineage>
</organism>
<proteinExistence type="predicted"/>
<reference evidence="2 3" key="1">
    <citation type="journal article" date="2018" name="Biotechnol. Biofuels">
        <title>Integrative visual omics of the white-rot fungus Polyporus brumalis exposes the biotechnological potential of its oxidative enzymes for delignifying raw plant biomass.</title>
        <authorList>
            <person name="Miyauchi S."/>
            <person name="Rancon A."/>
            <person name="Drula E."/>
            <person name="Hage H."/>
            <person name="Chaduli D."/>
            <person name="Favel A."/>
            <person name="Grisel S."/>
            <person name="Henrissat B."/>
            <person name="Herpoel-Gimbert I."/>
            <person name="Ruiz-Duenas F.J."/>
            <person name="Chevret D."/>
            <person name="Hainaut M."/>
            <person name="Lin J."/>
            <person name="Wang M."/>
            <person name="Pangilinan J."/>
            <person name="Lipzen A."/>
            <person name="Lesage-Meessen L."/>
            <person name="Navarro D."/>
            <person name="Riley R."/>
            <person name="Grigoriev I.V."/>
            <person name="Zhou S."/>
            <person name="Raouche S."/>
            <person name="Rosso M.N."/>
        </authorList>
    </citation>
    <scope>NUCLEOTIDE SEQUENCE [LARGE SCALE GENOMIC DNA]</scope>
    <source>
        <strain evidence="2 3">BRFM 1820</strain>
    </source>
</reference>
<dbReference type="AlphaFoldDB" id="A0A371CP16"/>
<feature type="region of interest" description="Disordered" evidence="1">
    <location>
        <begin position="1"/>
        <end position="50"/>
    </location>
</feature>
<evidence type="ECO:0000256" key="1">
    <source>
        <dbReference type="SAM" id="MobiDB-lite"/>
    </source>
</evidence>
<protein>
    <submittedName>
        <fullName evidence="2">Uncharacterized protein</fullName>
    </submittedName>
</protein>
<name>A0A371CP16_9APHY</name>
<accession>A0A371CP16</accession>